<dbReference type="Pfam" id="PF13240">
    <property type="entry name" value="Zn_Ribbon_1"/>
    <property type="match status" value="1"/>
</dbReference>
<dbReference type="Proteomes" id="UP000515847">
    <property type="component" value="Chromosome"/>
</dbReference>
<proteinExistence type="predicted"/>
<organism evidence="2 3">
    <name type="scientific">Thermanaerosceptrum fracticalcis</name>
    <dbReference type="NCBI Taxonomy" id="1712410"/>
    <lineage>
        <taxon>Bacteria</taxon>
        <taxon>Bacillati</taxon>
        <taxon>Bacillota</taxon>
        <taxon>Clostridia</taxon>
        <taxon>Eubacteriales</taxon>
        <taxon>Peptococcaceae</taxon>
        <taxon>Thermanaerosceptrum</taxon>
    </lineage>
</organism>
<protein>
    <recommendedName>
        <fullName evidence="1">Zinc-ribbon domain-containing protein</fullName>
    </recommendedName>
</protein>
<feature type="domain" description="Zinc-ribbon" evidence="1">
    <location>
        <begin position="54"/>
        <end position="76"/>
    </location>
</feature>
<dbReference type="InterPro" id="IPR026870">
    <property type="entry name" value="Zinc_ribbon_dom"/>
</dbReference>
<sequence>MMVMKEKEAIASLKNIIEYWTYRPTEVEAAKAAIKALEKQIPQKVLELHGDGGFCPVCHMHNLDVFKYCTRCGQKLEWE</sequence>
<keyword evidence="3" id="KW-1185">Reference proteome</keyword>
<gene>
    <name evidence="2" type="ORF">BR63_03470</name>
</gene>
<reference evidence="2 3" key="1">
    <citation type="journal article" date="2019" name="Front. Microbiol.">
        <title>Thermoanaerosceptrum fracticalcis gen. nov. sp. nov., a Novel Fumarate-Fermenting Microorganism From a Deep Fractured Carbonate Aquifer of the US Great Basin.</title>
        <authorList>
            <person name="Hamilton-Brehm S.D."/>
            <person name="Stewart L.E."/>
            <person name="Zavarin M."/>
            <person name="Caldwell M."/>
            <person name="Lawson P.A."/>
            <person name="Onstott T.C."/>
            <person name="Grzymski J."/>
            <person name="Neveux I."/>
            <person name="Lollar B.S."/>
            <person name="Russell C.E."/>
            <person name="Moser D.P."/>
        </authorList>
    </citation>
    <scope>NUCLEOTIDE SEQUENCE [LARGE SCALE GENOMIC DNA]</scope>
    <source>
        <strain evidence="2 3">DRI-13</strain>
    </source>
</reference>
<evidence type="ECO:0000313" key="3">
    <source>
        <dbReference type="Proteomes" id="UP000515847"/>
    </source>
</evidence>
<evidence type="ECO:0000259" key="1">
    <source>
        <dbReference type="Pfam" id="PF13240"/>
    </source>
</evidence>
<dbReference type="RefSeq" id="WP_153802106.1">
    <property type="nucleotide sequence ID" value="NZ_CP045798.1"/>
</dbReference>
<dbReference type="AlphaFoldDB" id="A0A7G6E056"/>
<accession>A0A7G6E056</accession>
<dbReference type="KEGG" id="tfr:BR63_03470"/>
<dbReference type="EMBL" id="CP045798">
    <property type="protein sequence ID" value="QNB45460.1"/>
    <property type="molecule type" value="Genomic_DNA"/>
</dbReference>
<name>A0A7G6E056_THEFR</name>
<evidence type="ECO:0000313" key="2">
    <source>
        <dbReference type="EMBL" id="QNB45460.1"/>
    </source>
</evidence>